<dbReference type="AlphaFoldDB" id="A0A817N877"/>
<accession>A0A817N877</accession>
<sequence>VDDASLSSSTTTSTTTTYRELKPSENNYHNDTVDIAQIVNHPSSVTN</sequence>
<evidence type="ECO:0000256" key="1">
    <source>
        <dbReference type="SAM" id="MobiDB-lite"/>
    </source>
</evidence>
<feature type="region of interest" description="Disordered" evidence="1">
    <location>
        <begin position="1"/>
        <end position="47"/>
    </location>
</feature>
<dbReference type="OrthoDB" id="10039274at2759"/>
<proteinExistence type="predicted"/>
<protein>
    <submittedName>
        <fullName evidence="2">Uncharacterized protein</fullName>
    </submittedName>
</protein>
<gene>
    <name evidence="2" type="ORF">TIS948_LOCUS6585</name>
</gene>
<dbReference type="Proteomes" id="UP000663825">
    <property type="component" value="Unassembled WGS sequence"/>
</dbReference>
<evidence type="ECO:0000313" key="2">
    <source>
        <dbReference type="EMBL" id="CAF3094164.1"/>
    </source>
</evidence>
<comment type="caution">
    <text evidence="2">The sequence shown here is derived from an EMBL/GenBank/DDBJ whole genome shotgun (WGS) entry which is preliminary data.</text>
</comment>
<name>A0A817N877_9BILA</name>
<feature type="compositionally biased region" description="Low complexity" evidence="1">
    <location>
        <begin position="7"/>
        <end position="17"/>
    </location>
</feature>
<evidence type="ECO:0000313" key="3">
    <source>
        <dbReference type="Proteomes" id="UP000663825"/>
    </source>
</evidence>
<organism evidence="2 3">
    <name type="scientific">Rotaria socialis</name>
    <dbReference type="NCBI Taxonomy" id="392032"/>
    <lineage>
        <taxon>Eukaryota</taxon>
        <taxon>Metazoa</taxon>
        <taxon>Spiralia</taxon>
        <taxon>Gnathifera</taxon>
        <taxon>Rotifera</taxon>
        <taxon>Eurotatoria</taxon>
        <taxon>Bdelloidea</taxon>
        <taxon>Philodinida</taxon>
        <taxon>Philodinidae</taxon>
        <taxon>Rotaria</taxon>
    </lineage>
</organism>
<dbReference type="EMBL" id="CAJNXB010000769">
    <property type="protein sequence ID" value="CAF3094164.1"/>
    <property type="molecule type" value="Genomic_DNA"/>
</dbReference>
<feature type="non-terminal residue" evidence="2">
    <location>
        <position position="1"/>
    </location>
</feature>
<reference evidence="2" key="1">
    <citation type="submission" date="2021-02" db="EMBL/GenBank/DDBJ databases">
        <authorList>
            <person name="Nowell W R."/>
        </authorList>
    </citation>
    <scope>NUCLEOTIDE SEQUENCE</scope>
</reference>